<evidence type="ECO:0000256" key="8">
    <source>
        <dbReference type="HAMAP-Rule" id="MF_00459"/>
    </source>
</evidence>
<dbReference type="InterPro" id="IPR011293">
    <property type="entry name" value="Ion_transpt_RnfA/RsxA"/>
</dbReference>
<keyword evidence="10" id="KW-1185">Reference proteome</keyword>
<evidence type="ECO:0000256" key="7">
    <source>
        <dbReference type="ARBA" id="ARBA00023136"/>
    </source>
</evidence>
<dbReference type="GO" id="GO:0005886">
    <property type="term" value="C:plasma membrane"/>
    <property type="evidence" value="ECO:0007669"/>
    <property type="project" value="UniProtKB-SubCell"/>
</dbReference>
<evidence type="ECO:0000256" key="6">
    <source>
        <dbReference type="ARBA" id="ARBA00022989"/>
    </source>
</evidence>
<feature type="transmembrane region" description="Helical" evidence="8">
    <location>
        <begin position="173"/>
        <end position="192"/>
    </location>
</feature>
<keyword evidence="4 8" id="KW-1278">Translocase</keyword>
<dbReference type="RefSeq" id="WP_073040305.1">
    <property type="nucleotide sequence ID" value="NZ_FQVB01000027.1"/>
</dbReference>
<dbReference type="GO" id="GO:0022900">
    <property type="term" value="P:electron transport chain"/>
    <property type="evidence" value="ECO:0007669"/>
    <property type="project" value="UniProtKB-UniRule"/>
</dbReference>
<evidence type="ECO:0000313" key="9">
    <source>
        <dbReference type="EMBL" id="SHF79742.1"/>
    </source>
</evidence>
<keyword evidence="3 8" id="KW-0812">Transmembrane</keyword>
<comment type="subunit">
    <text evidence="8">The complex is composed of six subunits: RnfA, RnfB, RnfC, RnfD, RnfE and RnfG.</text>
</comment>
<dbReference type="HAMAP" id="MF_00459">
    <property type="entry name" value="RsxA_RnfA"/>
    <property type="match status" value="1"/>
</dbReference>
<keyword evidence="6 8" id="KW-1133">Transmembrane helix</keyword>
<keyword evidence="2 8" id="KW-0813">Transport</keyword>
<dbReference type="PIRSF" id="PIRSF006102">
    <property type="entry name" value="NQR_DE"/>
    <property type="match status" value="1"/>
</dbReference>
<evidence type="ECO:0000256" key="1">
    <source>
        <dbReference type="ARBA" id="ARBA00004127"/>
    </source>
</evidence>
<reference evidence="10" key="1">
    <citation type="submission" date="2016-11" db="EMBL/GenBank/DDBJ databases">
        <authorList>
            <person name="Varghese N."/>
            <person name="Submissions S."/>
        </authorList>
    </citation>
    <scope>NUCLEOTIDE SEQUENCE [LARGE SCALE GENOMIC DNA]</scope>
    <source>
        <strain evidence="10">DSM 9756</strain>
    </source>
</reference>
<dbReference type="AlphaFoldDB" id="A0A1M5EL33"/>
<proteinExistence type="inferred from homology"/>
<evidence type="ECO:0000256" key="5">
    <source>
        <dbReference type="ARBA" id="ARBA00022982"/>
    </source>
</evidence>
<accession>A0A1M5EL33</accession>
<protein>
    <recommendedName>
        <fullName evidence="8">Ion-translocating oxidoreductase complex subunit A</fullName>
        <ecNumber evidence="8">7.-.-.-</ecNumber>
    </recommendedName>
    <alternativeName>
        <fullName evidence="8">Rnf electron transport complex subunit A</fullName>
    </alternativeName>
</protein>
<sequence>MSEYWLLIVSAVFVNNIVLARYLGNCPFLGVSTRMDTATGMGMAVIFVTTLATAITWFVRKSLLEPMGLEYLQTIAFILVIATLVQLVEMFLQKSIPALYRALGIFLPLITTNCAVLGTAVLAVENEDFNFMEGLVFAFASGVGFSLALVLLTGIRERCAVAPIPKHLQGMPVGLATAGLLALAFLGFIGMVH</sequence>
<comment type="function">
    <text evidence="8">Part of a membrane-bound complex that couples electron transfer with translocation of ions across the membrane.</text>
</comment>
<dbReference type="EMBL" id="FQVB01000027">
    <property type="protein sequence ID" value="SHF79742.1"/>
    <property type="molecule type" value="Genomic_DNA"/>
</dbReference>
<name>A0A1M5EL33_9BACT</name>
<dbReference type="STRING" id="1121391.SAMN02745206_02682"/>
<dbReference type="GO" id="GO:0012505">
    <property type="term" value="C:endomembrane system"/>
    <property type="evidence" value="ECO:0007669"/>
    <property type="project" value="UniProtKB-SubCell"/>
</dbReference>
<dbReference type="Proteomes" id="UP000184076">
    <property type="component" value="Unassembled WGS sequence"/>
</dbReference>
<dbReference type="InterPro" id="IPR003667">
    <property type="entry name" value="NqrDE/RnfAE"/>
</dbReference>
<evidence type="ECO:0000256" key="3">
    <source>
        <dbReference type="ARBA" id="ARBA00022692"/>
    </source>
</evidence>
<organism evidence="9 10">
    <name type="scientific">Desulfacinum infernum DSM 9756</name>
    <dbReference type="NCBI Taxonomy" id="1121391"/>
    <lineage>
        <taxon>Bacteria</taxon>
        <taxon>Pseudomonadati</taxon>
        <taxon>Thermodesulfobacteriota</taxon>
        <taxon>Syntrophobacteria</taxon>
        <taxon>Syntrophobacterales</taxon>
        <taxon>Syntrophobacteraceae</taxon>
        <taxon>Desulfacinum</taxon>
    </lineage>
</organism>
<feature type="transmembrane region" description="Helical" evidence="8">
    <location>
        <begin position="99"/>
        <end position="123"/>
    </location>
</feature>
<dbReference type="EC" id="7.-.-.-" evidence="8"/>
<evidence type="ECO:0000256" key="4">
    <source>
        <dbReference type="ARBA" id="ARBA00022967"/>
    </source>
</evidence>
<keyword evidence="5 8" id="KW-0249">Electron transport</keyword>
<dbReference type="PANTHER" id="PTHR30335:SF0">
    <property type="entry name" value="ION-TRANSLOCATING OXIDOREDUCTASE COMPLEX SUBUNIT A"/>
    <property type="match status" value="1"/>
</dbReference>
<dbReference type="InterPro" id="IPR050133">
    <property type="entry name" value="NqrDE/RnfAE_oxidrdctase"/>
</dbReference>
<dbReference type="NCBIfam" id="TIGR01943">
    <property type="entry name" value="rnfA"/>
    <property type="match status" value="1"/>
</dbReference>
<keyword evidence="7 8" id="KW-0472">Membrane</keyword>
<gene>
    <name evidence="8" type="primary">rnfA</name>
    <name evidence="9" type="ORF">SAMN02745206_02682</name>
</gene>
<feature type="transmembrane region" description="Helical" evidence="8">
    <location>
        <begin position="36"/>
        <end position="59"/>
    </location>
</feature>
<dbReference type="OrthoDB" id="9803631at2"/>
<evidence type="ECO:0000313" key="10">
    <source>
        <dbReference type="Proteomes" id="UP000184076"/>
    </source>
</evidence>
<evidence type="ECO:0000256" key="2">
    <source>
        <dbReference type="ARBA" id="ARBA00022448"/>
    </source>
</evidence>
<dbReference type="PANTHER" id="PTHR30335">
    <property type="entry name" value="INTEGRAL MEMBRANE PROTEIN OF SOXR-REDUCING COMPLEX"/>
    <property type="match status" value="1"/>
</dbReference>
<dbReference type="Pfam" id="PF02508">
    <property type="entry name" value="Rnf-Nqr"/>
    <property type="match status" value="1"/>
</dbReference>
<comment type="similarity">
    <text evidence="8">Belongs to the NqrDE/RnfAE family.</text>
</comment>
<feature type="transmembrane region" description="Helical" evidence="8">
    <location>
        <begin position="6"/>
        <end position="24"/>
    </location>
</feature>
<feature type="transmembrane region" description="Helical" evidence="8">
    <location>
        <begin position="135"/>
        <end position="152"/>
    </location>
</feature>
<keyword evidence="8" id="KW-1003">Cell membrane</keyword>
<comment type="subcellular location">
    <subcellularLocation>
        <location evidence="8">Cell membrane</location>
        <topology evidence="8">Multi-pass membrane protein</topology>
    </subcellularLocation>
    <subcellularLocation>
        <location evidence="1">Endomembrane system</location>
        <topology evidence="1">Multi-pass membrane protein</topology>
    </subcellularLocation>
</comment>
<feature type="transmembrane region" description="Helical" evidence="8">
    <location>
        <begin position="71"/>
        <end position="92"/>
    </location>
</feature>